<gene>
    <name evidence="3" type="ORF">E5139_10290</name>
</gene>
<dbReference type="Pfam" id="PF13197">
    <property type="entry name" value="DUF4013"/>
    <property type="match status" value="1"/>
</dbReference>
<reference evidence="3 4" key="1">
    <citation type="submission" date="2019-04" db="EMBL/GenBank/DDBJ databases">
        <title>Complete genome sequence of Arthrobacter sp. ZXY-2 associated with effective atrazine degradation and salt adaptation.</title>
        <authorList>
            <person name="Zhao X."/>
        </authorList>
    </citation>
    <scope>NUCLEOTIDE SEQUENCE [LARGE SCALE GENOMIC DNA]</scope>
    <source>
        <strain evidence="4">ZP60</strain>
    </source>
</reference>
<feature type="transmembrane region" description="Helical" evidence="2">
    <location>
        <begin position="161"/>
        <end position="180"/>
    </location>
</feature>
<keyword evidence="2" id="KW-0812">Transmembrane</keyword>
<accession>A0A4D6KIS1</accession>
<protein>
    <submittedName>
        <fullName evidence="3">DUF4013 domain-containing protein</fullName>
    </submittedName>
</protein>
<dbReference type="KEGG" id="halz:E5139_10290"/>
<feature type="transmembrane region" description="Helical" evidence="2">
    <location>
        <begin position="20"/>
        <end position="38"/>
    </location>
</feature>
<feature type="region of interest" description="Disordered" evidence="1">
    <location>
        <begin position="222"/>
        <end position="245"/>
    </location>
</feature>
<proteinExistence type="predicted"/>
<dbReference type="EMBL" id="CP039375">
    <property type="protein sequence ID" value="QCD66011.1"/>
    <property type="molecule type" value="Genomic_DNA"/>
</dbReference>
<evidence type="ECO:0000256" key="2">
    <source>
        <dbReference type="SAM" id="Phobius"/>
    </source>
</evidence>
<organism evidence="3 4">
    <name type="scientific">Halomicrobium mukohataei</name>
    <dbReference type="NCBI Taxonomy" id="57705"/>
    <lineage>
        <taxon>Archaea</taxon>
        <taxon>Methanobacteriati</taxon>
        <taxon>Methanobacteriota</taxon>
        <taxon>Stenosarchaea group</taxon>
        <taxon>Halobacteria</taxon>
        <taxon>Halobacteriales</taxon>
        <taxon>Haloarculaceae</taxon>
        <taxon>Halomicrobium</taxon>
    </lineage>
</organism>
<dbReference type="OMA" id="YMLEVMR"/>
<name>A0A4D6KIS1_9EURY</name>
<feature type="transmembrane region" description="Helical" evidence="2">
    <location>
        <begin position="75"/>
        <end position="103"/>
    </location>
</feature>
<evidence type="ECO:0000313" key="3">
    <source>
        <dbReference type="EMBL" id="QCD66011.1"/>
    </source>
</evidence>
<dbReference type="RefSeq" id="WP_015762394.1">
    <property type="nucleotide sequence ID" value="NZ_CP039375.1"/>
</dbReference>
<dbReference type="Proteomes" id="UP000297053">
    <property type="component" value="Chromosome"/>
</dbReference>
<sequence>MLEDSIKYQLQGDDWLKRVGIGGLVVILGIFVVPLFTFQGYMLEVMRRVLGGDTATPPEWDELDLVEATVDGLRYLLVVLPYTIGALLVAMIPAAIVAVLGVASGNEGLFFLAVLIAVLCYFLGLIAVAVAVPVATANFVRKDSVSAAFDLDVLRTLVTNRTMLVAVLLAFAVNIIASAVGSALGFTIIGLLAVPWVQFVFQSAIFYVWGSGFADAYEEEYGEPPLDRGTDVSSGDPSAPAEGTF</sequence>
<keyword evidence="2" id="KW-1133">Transmembrane helix</keyword>
<feature type="transmembrane region" description="Helical" evidence="2">
    <location>
        <begin position="109"/>
        <end position="140"/>
    </location>
</feature>
<reference evidence="3 4" key="2">
    <citation type="submission" date="2019-04" db="EMBL/GenBank/DDBJ databases">
        <authorList>
            <person name="Yang S."/>
            <person name="Wei W."/>
        </authorList>
    </citation>
    <scope>NUCLEOTIDE SEQUENCE [LARGE SCALE GENOMIC DNA]</scope>
    <source>
        <strain evidence="4">ZP60</strain>
    </source>
</reference>
<dbReference type="AlphaFoldDB" id="A0A4D6KIS1"/>
<dbReference type="InterPro" id="IPR025098">
    <property type="entry name" value="DUF4013"/>
</dbReference>
<keyword evidence="2" id="KW-0472">Membrane</keyword>
<evidence type="ECO:0000256" key="1">
    <source>
        <dbReference type="SAM" id="MobiDB-lite"/>
    </source>
</evidence>
<dbReference type="GeneID" id="42179328"/>
<feature type="transmembrane region" description="Helical" evidence="2">
    <location>
        <begin position="186"/>
        <end position="209"/>
    </location>
</feature>
<evidence type="ECO:0000313" key="4">
    <source>
        <dbReference type="Proteomes" id="UP000297053"/>
    </source>
</evidence>